<feature type="region of interest" description="Disordered" evidence="2">
    <location>
        <begin position="1"/>
        <end position="184"/>
    </location>
</feature>
<keyword evidence="3" id="KW-1133">Transmembrane helix</keyword>
<keyword evidence="3" id="KW-0472">Membrane</keyword>
<keyword evidence="5" id="KW-1185">Reference proteome</keyword>
<accession>A0A9W7AI91</accession>
<feature type="compositionally biased region" description="Basic residues" evidence="2">
    <location>
        <begin position="66"/>
        <end position="80"/>
    </location>
</feature>
<organism evidence="4 5">
    <name type="scientific">Triparma strigata</name>
    <dbReference type="NCBI Taxonomy" id="1606541"/>
    <lineage>
        <taxon>Eukaryota</taxon>
        <taxon>Sar</taxon>
        <taxon>Stramenopiles</taxon>
        <taxon>Ochrophyta</taxon>
        <taxon>Bolidophyceae</taxon>
        <taxon>Parmales</taxon>
        <taxon>Triparmaceae</taxon>
        <taxon>Triparma</taxon>
    </lineage>
</organism>
<feature type="transmembrane region" description="Helical" evidence="3">
    <location>
        <begin position="528"/>
        <end position="551"/>
    </location>
</feature>
<evidence type="ECO:0000256" key="2">
    <source>
        <dbReference type="SAM" id="MobiDB-lite"/>
    </source>
</evidence>
<sequence length="1101" mass="129338">MSEPNVTKRAARQGRRQTPAPAQMRQNAARNRRSLSNFTIYDTLGPNPSRRDSSSSISSMSIASIRRNHHRGGHSPKAKSRLGQTASHNPMHGGGGSWKPILKSGTEGAGIELKTKENLSGELDMSQSISLPEVDDDDDDDDDDDKHHRDANNPNGNANDEEESSTNETNTDSAPADFRRQDSSRHTISLKHTLHQANSDVFDDDDMDNDDRNYIEEMIEKEFPEHKDHEDLDLFGVIGSCISTPSMHDSYPEAEWGVKDWVEMYGPDQQWHITSITRIDERDMDTKSDNLIEDALFKTHQMIKNEVEALRKELKDQKESFSELAMSATKSKFKNLAKAQIEENRKEDEGLNEILRAKKAENTKREVMKKKKEKFAELTEVPDIKRYEYKYDCGYHYKLYESKFIRAPEEGLRTIFGDRPWLWQQYVLLKYEERVRFSAGHNDDFEELDPVAFAQEFWLTFLDKFKAKNPNHPLYNEVILKYTKAREKLEQHLLKPFYILDDIRKGDGWDSFDEASAFTYLSVLGTGFFIPVLCCLIQVIVLAILSYDALLNTTENDRELISCPQGDMKARGIIWLIGIFYLLKVVPDSFMFFYKVAGNVNCPYSKMMSLRSYIHQYGEDNTGQVVGYNLDIVMNAGFKAIALILNIYILFNTEAVIDIVLNCIALEFVSEMDEQFVQSTWWDEDKRWIRAGCVELLLRKEIETMKLLDYEIIVRDYGVEMKDIEDMIDPNNEEVVQGKIRDGAHASFKKKGFRNKRKAYEDCVNAKLRESPYMKNLIKLRQIVQDMKNPRPQAVREFVKKRKEFGWLAKVYNQMHKKLFRKERKSETAMFWKFEKYRTWSYWTYLLYCEDNNEIVSDNPGENTVWKSTAWVRCDFAKYDDSKYDDAPDDLKEKTMKRWCSLEDKYIQRQLTYEIFKFAAKEYAKKEQKEHSFLDDALMGMSVRKSSQKLRSSLSKTLEEFDTRDRALTEEKYVDHEQKVKSEEDEEREKIKEFYKDFDDFKNYDDFTIKSAVDAFKSEVWQTFIFQNMVESWRHLYKRNNYGKILQVSVDWIIRWFIWLLTLLIFPFVVIWVLYFIPFRCMGDEWDHLSNHANDLIKDVN</sequence>
<proteinExistence type="predicted"/>
<reference evidence="5" key="1">
    <citation type="journal article" date="2023" name="Commun. Biol.">
        <title>Genome analysis of Parmales, the sister group of diatoms, reveals the evolutionary specialization of diatoms from phago-mixotrophs to photoautotrophs.</title>
        <authorList>
            <person name="Ban H."/>
            <person name="Sato S."/>
            <person name="Yoshikawa S."/>
            <person name="Yamada K."/>
            <person name="Nakamura Y."/>
            <person name="Ichinomiya M."/>
            <person name="Sato N."/>
            <person name="Blanc-Mathieu R."/>
            <person name="Endo H."/>
            <person name="Kuwata A."/>
            <person name="Ogata H."/>
        </authorList>
    </citation>
    <scope>NUCLEOTIDE SEQUENCE [LARGE SCALE GENOMIC DNA]</scope>
    <source>
        <strain evidence="5">NIES 3701</strain>
    </source>
</reference>
<gene>
    <name evidence="4" type="ORF">TrST_g11315</name>
</gene>
<dbReference type="Proteomes" id="UP001165085">
    <property type="component" value="Unassembled WGS sequence"/>
</dbReference>
<feature type="compositionally biased region" description="Low complexity" evidence="2">
    <location>
        <begin position="19"/>
        <end position="29"/>
    </location>
</feature>
<feature type="transmembrane region" description="Helical" evidence="3">
    <location>
        <begin position="572"/>
        <end position="594"/>
    </location>
</feature>
<dbReference type="OrthoDB" id="193955at2759"/>
<evidence type="ECO:0000256" key="1">
    <source>
        <dbReference type="SAM" id="Coils"/>
    </source>
</evidence>
<dbReference type="EMBL" id="BRXY01000145">
    <property type="protein sequence ID" value="GMH71071.1"/>
    <property type="molecule type" value="Genomic_DNA"/>
</dbReference>
<comment type="caution">
    <text evidence="4">The sequence shown here is derived from an EMBL/GenBank/DDBJ whole genome shotgun (WGS) entry which is preliminary data.</text>
</comment>
<name>A0A9W7AI91_9STRA</name>
<evidence type="ECO:0000313" key="5">
    <source>
        <dbReference type="Proteomes" id="UP001165085"/>
    </source>
</evidence>
<evidence type="ECO:0000313" key="4">
    <source>
        <dbReference type="EMBL" id="GMH71071.1"/>
    </source>
</evidence>
<keyword evidence="3" id="KW-0812">Transmembrane</keyword>
<feature type="coiled-coil region" evidence="1">
    <location>
        <begin position="300"/>
        <end position="377"/>
    </location>
</feature>
<feature type="compositionally biased region" description="Acidic residues" evidence="2">
    <location>
        <begin position="133"/>
        <end position="144"/>
    </location>
</feature>
<feature type="compositionally biased region" description="Low complexity" evidence="2">
    <location>
        <begin position="54"/>
        <end position="65"/>
    </location>
</feature>
<keyword evidence="1" id="KW-0175">Coiled coil</keyword>
<protein>
    <submittedName>
        <fullName evidence="4">Uncharacterized protein</fullName>
    </submittedName>
</protein>
<feature type="transmembrane region" description="Helical" evidence="3">
    <location>
        <begin position="1056"/>
        <end position="1077"/>
    </location>
</feature>
<evidence type="ECO:0000256" key="3">
    <source>
        <dbReference type="SAM" id="Phobius"/>
    </source>
</evidence>
<dbReference type="AlphaFoldDB" id="A0A9W7AI91"/>